<comment type="similarity">
    <text evidence="2">Belongs to the histone deacetylase family. HD type 2 subfamily.</text>
</comment>
<keyword evidence="7" id="KW-0805">Transcription regulation</keyword>
<keyword evidence="8" id="KW-0804">Transcription</keyword>
<dbReference type="InterPro" id="IPR023696">
    <property type="entry name" value="Ureohydrolase_dom_sf"/>
</dbReference>
<dbReference type="GO" id="GO:0040029">
    <property type="term" value="P:epigenetic regulation of gene expression"/>
    <property type="evidence" value="ECO:0007669"/>
    <property type="project" value="TreeGrafter"/>
</dbReference>
<evidence type="ECO:0000256" key="2">
    <source>
        <dbReference type="ARBA" id="ARBA00007738"/>
    </source>
</evidence>
<feature type="compositionally biased region" description="Acidic residues" evidence="10">
    <location>
        <begin position="1"/>
        <end position="14"/>
    </location>
</feature>
<dbReference type="Gene3D" id="3.40.800.20">
    <property type="entry name" value="Histone deacetylase domain"/>
    <property type="match status" value="1"/>
</dbReference>
<evidence type="ECO:0000256" key="6">
    <source>
        <dbReference type="ARBA" id="ARBA00022853"/>
    </source>
</evidence>
<dbReference type="SUPFAM" id="SSF52768">
    <property type="entry name" value="Arginase/deacetylase"/>
    <property type="match status" value="1"/>
</dbReference>
<evidence type="ECO:0000259" key="11">
    <source>
        <dbReference type="Pfam" id="PF00850"/>
    </source>
</evidence>
<reference evidence="13" key="1">
    <citation type="submission" date="2014-08" db="EMBL/GenBank/DDBJ databases">
        <authorList>
            <person name="Sharma Rahul"/>
            <person name="Thines Marco"/>
        </authorList>
    </citation>
    <scope>NUCLEOTIDE SEQUENCE</scope>
</reference>
<dbReference type="InterPro" id="IPR023801">
    <property type="entry name" value="His_deacetylse_dom"/>
</dbReference>
<feature type="domain" description="Histone deacetylase" evidence="11">
    <location>
        <begin position="133"/>
        <end position="433"/>
    </location>
</feature>
<name>A0A0F7STK8_PHARH</name>
<dbReference type="AlphaFoldDB" id="A0A0F7STK8"/>
<keyword evidence="4" id="KW-0678">Repressor</keyword>
<dbReference type="PANTHER" id="PTHR10625">
    <property type="entry name" value="HISTONE DEACETYLASE HDAC1-RELATED"/>
    <property type="match status" value="1"/>
</dbReference>
<evidence type="ECO:0000256" key="4">
    <source>
        <dbReference type="ARBA" id="ARBA00022491"/>
    </source>
</evidence>
<dbReference type="EC" id="3.5.1.98" evidence="3"/>
<protein>
    <recommendedName>
        <fullName evidence="3">histone deacetylase</fullName>
        <ecNumber evidence="3">3.5.1.98</ecNumber>
    </recommendedName>
</protein>
<sequence length="757" mass="83004">MEEDDPLDMIELELDPPPLPSSAASGPTTSVISVSSTSPQPSTNRTESNHQFASATNSKASSVRTTRSTTPSSLQASAIPTVPTRSKISRNSPLRSIESVVQSNGIDKPFTTCYVYDERMLMHKEMDRFSDDHPEAPARISATFEKLKAEGLIARMKKIPVKEVGWEEVSLVHTRKLWEEVEGFAQFTEDDVFRTLDLYKAVSLYVVPETSLCARISCGGVIETALTVMDPMNSVRNAFAVVRPPGHHSEPQTPSGFCFFNNVAVAARVVQEKYGKIRTVIIDWDVHHGNGTQRAFYTDDSILYVSLHRYDNGSFYPGSPEGGMEWCGEGKGEGLNVNIPWNGIMGDSDYVIAFERVVMPILREFVPEIIFVSAGFDAARGDPLGGFDVTPAGYASILSLLCTLANGKVVVALEGGYNPPTVAECAAACTQTLLGDPPPMLSKLQPSISAEQTLYEVAKVQSKYWRLLVPGHKPPKDSFEGMTGSISELPEIISSHRREWLSEKYGMVPLPLSQTQLAKVYDGLVHTTMNVFRSIDTLVLFVHDIGNLSVEDSGPMGNVELPSSYLIDCSNEIINWSLDQSALGLGQGGECGVIDISLPLQYPISLKYGLAYSSPKVAKQSYKSLLQHVWDHVVEIGQAKNVVMIGHGVGCTALTSLISSSAVESRTKAVVQVYGMNEVLKIVDDPQKKTWYAESSYRLAPQSHPFFELTRKAANRIGKVNRSDESEPVMVLHRALGEIRSFVGERLHPSQSRDGYT</sequence>
<keyword evidence="6" id="KW-0156">Chromatin regulator</keyword>
<evidence type="ECO:0000259" key="12">
    <source>
        <dbReference type="Pfam" id="PF09757"/>
    </source>
</evidence>
<evidence type="ECO:0000256" key="1">
    <source>
        <dbReference type="ARBA" id="ARBA00004123"/>
    </source>
</evidence>
<accession>A0A0F7STK8</accession>
<dbReference type="Pfam" id="PF00850">
    <property type="entry name" value="Hist_deacetyl"/>
    <property type="match status" value="1"/>
</dbReference>
<evidence type="ECO:0000256" key="9">
    <source>
        <dbReference type="ARBA" id="ARBA00023242"/>
    </source>
</evidence>
<feature type="domain" description="Arb2-like" evidence="12">
    <location>
        <begin position="489"/>
        <end position="747"/>
    </location>
</feature>
<dbReference type="GO" id="GO:0141221">
    <property type="term" value="F:histone deacetylase activity, hydrolytic mechanism"/>
    <property type="evidence" value="ECO:0007669"/>
    <property type="project" value="UniProtKB-EC"/>
</dbReference>
<feature type="compositionally biased region" description="Low complexity" evidence="10">
    <location>
        <begin position="25"/>
        <end position="43"/>
    </location>
</feature>
<dbReference type="Pfam" id="PF09757">
    <property type="entry name" value="Arb2-like"/>
    <property type="match status" value="1"/>
</dbReference>
<keyword evidence="5" id="KW-0378">Hydrolase</keyword>
<feature type="compositionally biased region" description="Low complexity" evidence="10">
    <location>
        <begin position="61"/>
        <end position="73"/>
    </location>
</feature>
<dbReference type="InterPro" id="IPR000286">
    <property type="entry name" value="HDACs"/>
</dbReference>
<evidence type="ECO:0000313" key="13">
    <source>
        <dbReference type="EMBL" id="CED83994.1"/>
    </source>
</evidence>
<keyword evidence="9" id="KW-0539">Nucleus</keyword>
<organism evidence="13">
    <name type="scientific">Phaffia rhodozyma</name>
    <name type="common">Yeast</name>
    <name type="synonym">Xanthophyllomyces dendrorhous</name>
    <dbReference type="NCBI Taxonomy" id="264483"/>
    <lineage>
        <taxon>Eukaryota</taxon>
        <taxon>Fungi</taxon>
        <taxon>Dikarya</taxon>
        <taxon>Basidiomycota</taxon>
        <taxon>Agaricomycotina</taxon>
        <taxon>Tremellomycetes</taxon>
        <taxon>Cystofilobasidiales</taxon>
        <taxon>Mrakiaceae</taxon>
        <taxon>Phaffia</taxon>
    </lineage>
</organism>
<evidence type="ECO:0000256" key="8">
    <source>
        <dbReference type="ARBA" id="ARBA00023163"/>
    </source>
</evidence>
<comment type="subcellular location">
    <subcellularLocation>
        <location evidence="1">Nucleus</location>
    </subcellularLocation>
</comment>
<dbReference type="GO" id="GO:0000118">
    <property type="term" value="C:histone deacetylase complex"/>
    <property type="evidence" value="ECO:0007669"/>
    <property type="project" value="TreeGrafter"/>
</dbReference>
<evidence type="ECO:0000256" key="7">
    <source>
        <dbReference type="ARBA" id="ARBA00023015"/>
    </source>
</evidence>
<dbReference type="InterPro" id="IPR037138">
    <property type="entry name" value="His_deacetylse_dom_sf"/>
</dbReference>
<dbReference type="PANTHER" id="PTHR10625:SF5">
    <property type="entry name" value="HISTONE DEACETYLASE"/>
    <property type="match status" value="1"/>
</dbReference>
<proteinExistence type="inferred from homology"/>
<evidence type="ECO:0000256" key="5">
    <source>
        <dbReference type="ARBA" id="ARBA00022801"/>
    </source>
</evidence>
<evidence type="ECO:0000256" key="3">
    <source>
        <dbReference type="ARBA" id="ARBA00012111"/>
    </source>
</evidence>
<dbReference type="PRINTS" id="PR01270">
    <property type="entry name" value="HDASUPER"/>
</dbReference>
<feature type="compositionally biased region" description="Polar residues" evidence="10">
    <location>
        <begin position="74"/>
        <end position="90"/>
    </location>
</feature>
<feature type="compositionally biased region" description="Polar residues" evidence="10">
    <location>
        <begin position="44"/>
        <end position="60"/>
    </location>
</feature>
<feature type="region of interest" description="Disordered" evidence="10">
    <location>
        <begin position="1"/>
        <end position="90"/>
    </location>
</feature>
<evidence type="ECO:0000256" key="10">
    <source>
        <dbReference type="SAM" id="MobiDB-lite"/>
    </source>
</evidence>
<dbReference type="InterPro" id="IPR019154">
    <property type="entry name" value="Arb2-like_domain"/>
</dbReference>
<dbReference type="EMBL" id="LN483157">
    <property type="protein sequence ID" value="CED83994.1"/>
    <property type="molecule type" value="Genomic_DNA"/>
</dbReference>